<keyword evidence="3 6" id="KW-0812">Transmembrane</keyword>
<sequence>MVAFGKKLRESQIQEWQGYYLDYKLMKKKLNRYTQQIEVGTQNRHLVLKDFSILLDSEIEKMVMFLLQQQGVLASKLLNLGEQYDSVLQQVDGAKIPELQEAYRSVGRDLLRILSFVEMNAIGLRKILKKFDKRFGYRFTDYYVKTRANHPYSQLRQVCKQVGVGAVVGAISRNLADLQDFQQHCGNYISIYDQPAFSHPDPVLDSIRAAVNRLSNSTSFLHYLGKHALLMGDDLQSPSGDHADDGRYHFMSLLLNLANTFLYMVNTYIIVPTADNYSMTLGAAATVCGVVIGSMAVAQVFSSVYFSAWSNRSYMRPLVFSSIILLVGNTLYALAYDLNSISVLLIGRLFCGLGSARAVNRRYISDCVPLKLRMQASAGFVSAGALGMACGPALASLLQTNFKIYKLTFNEDTLPGWIMALAWLIYLLWLSISFKEPSRVTTENIVPRESNSGL</sequence>
<evidence type="ECO:0000256" key="6">
    <source>
        <dbReference type="SAM" id="Phobius"/>
    </source>
</evidence>
<organism evidence="8 9">
    <name type="scientific">Prunus armeniaca</name>
    <name type="common">Apricot</name>
    <name type="synonym">Armeniaca vulgaris</name>
    <dbReference type="NCBI Taxonomy" id="36596"/>
    <lineage>
        <taxon>Eukaryota</taxon>
        <taxon>Viridiplantae</taxon>
        <taxon>Streptophyta</taxon>
        <taxon>Embryophyta</taxon>
        <taxon>Tracheophyta</taxon>
        <taxon>Spermatophyta</taxon>
        <taxon>Magnoliopsida</taxon>
        <taxon>eudicotyledons</taxon>
        <taxon>Gunneridae</taxon>
        <taxon>Pentapetalae</taxon>
        <taxon>rosids</taxon>
        <taxon>fabids</taxon>
        <taxon>Rosales</taxon>
        <taxon>Rosaceae</taxon>
        <taxon>Amygdaloideae</taxon>
        <taxon>Amygdaleae</taxon>
        <taxon>Prunus</taxon>
    </lineage>
</organism>
<feature type="domain" description="SPX" evidence="7">
    <location>
        <begin position="2"/>
        <end position="145"/>
    </location>
</feature>
<dbReference type="InterPro" id="IPR004331">
    <property type="entry name" value="SPX_dom"/>
</dbReference>
<dbReference type="InterPro" id="IPR011701">
    <property type="entry name" value="MFS"/>
</dbReference>
<evidence type="ECO:0000256" key="1">
    <source>
        <dbReference type="ARBA" id="ARBA00004141"/>
    </source>
</evidence>
<comment type="similarity">
    <text evidence="2">Belongs to the major facilitator superfamily.</text>
</comment>
<proteinExistence type="inferred from homology"/>
<dbReference type="Proteomes" id="UP000507245">
    <property type="component" value="Unassembled WGS sequence"/>
</dbReference>
<comment type="subcellular location">
    <subcellularLocation>
        <location evidence="1">Membrane</location>
        <topology evidence="1">Multi-pass membrane protein</topology>
    </subcellularLocation>
</comment>
<dbReference type="Pfam" id="PF07690">
    <property type="entry name" value="MFS_1"/>
    <property type="match status" value="1"/>
</dbReference>
<dbReference type="PANTHER" id="PTHR23510:SF21">
    <property type="entry name" value="SPX DOMAIN-CONTAINING PROTEIN"/>
    <property type="match status" value="1"/>
</dbReference>
<evidence type="ECO:0000259" key="7">
    <source>
        <dbReference type="PROSITE" id="PS51382"/>
    </source>
</evidence>
<gene>
    <name evidence="8" type="ORF">ORAREDHAP_LOCUS15209</name>
</gene>
<dbReference type="CDD" id="cd14479">
    <property type="entry name" value="SPX-MFS_plant"/>
    <property type="match status" value="1"/>
</dbReference>
<evidence type="ECO:0000256" key="5">
    <source>
        <dbReference type="ARBA" id="ARBA00023136"/>
    </source>
</evidence>
<dbReference type="PANTHER" id="PTHR23510">
    <property type="entry name" value="INNER MEMBRANE TRANSPORT PROTEIN YAJR"/>
    <property type="match status" value="1"/>
</dbReference>
<feature type="transmembrane region" description="Helical" evidence="6">
    <location>
        <begin position="341"/>
        <end position="359"/>
    </location>
</feature>
<feature type="transmembrane region" description="Helical" evidence="6">
    <location>
        <begin position="283"/>
        <end position="306"/>
    </location>
</feature>
<feature type="transmembrane region" description="Helical" evidence="6">
    <location>
        <begin position="318"/>
        <end position="335"/>
    </location>
</feature>
<evidence type="ECO:0000256" key="4">
    <source>
        <dbReference type="ARBA" id="ARBA00022989"/>
    </source>
</evidence>
<dbReference type="EMBL" id="CAEKKB010000002">
    <property type="protein sequence ID" value="CAB4300241.1"/>
    <property type="molecule type" value="Genomic_DNA"/>
</dbReference>
<name>A0A6J5WIL4_PRUAR</name>
<keyword evidence="9" id="KW-1185">Reference proteome</keyword>
<dbReference type="InterPro" id="IPR036259">
    <property type="entry name" value="MFS_trans_sf"/>
</dbReference>
<evidence type="ECO:0000256" key="2">
    <source>
        <dbReference type="ARBA" id="ARBA00008335"/>
    </source>
</evidence>
<dbReference type="PROSITE" id="PS51382">
    <property type="entry name" value="SPX"/>
    <property type="match status" value="1"/>
</dbReference>
<dbReference type="Pfam" id="PF03105">
    <property type="entry name" value="SPX"/>
    <property type="match status" value="1"/>
</dbReference>
<dbReference type="SUPFAM" id="SSF103473">
    <property type="entry name" value="MFS general substrate transporter"/>
    <property type="match status" value="1"/>
</dbReference>
<keyword evidence="4 6" id="KW-1133">Transmembrane helix</keyword>
<dbReference type="Gene3D" id="1.20.1250.20">
    <property type="entry name" value="MFS general substrate transporter like domains"/>
    <property type="match status" value="1"/>
</dbReference>
<feature type="transmembrane region" description="Helical" evidence="6">
    <location>
        <begin position="380"/>
        <end position="402"/>
    </location>
</feature>
<accession>A0A6J5WIL4</accession>
<dbReference type="InterPro" id="IPR051068">
    <property type="entry name" value="MFS_Domain-Containing_Protein"/>
</dbReference>
<protein>
    <recommendedName>
        <fullName evidence="7">SPX domain-containing protein</fullName>
    </recommendedName>
</protein>
<evidence type="ECO:0000313" key="9">
    <source>
        <dbReference type="Proteomes" id="UP000507245"/>
    </source>
</evidence>
<dbReference type="GO" id="GO:0022857">
    <property type="term" value="F:transmembrane transporter activity"/>
    <property type="evidence" value="ECO:0007669"/>
    <property type="project" value="InterPro"/>
</dbReference>
<dbReference type="OrthoDB" id="5588846at2759"/>
<dbReference type="InterPro" id="IPR045264">
    <property type="entry name" value="SPXM_SPX_plant"/>
</dbReference>
<evidence type="ECO:0000313" key="8">
    <source>
        <dbReference type="EMBL" id="CAB4300241.1"/>
    </source>
</evidence>
<evidence type="ECO:0000256" key="3">
    <source>
        <dbReference type="ARBA" id="ARBA00022692"/>
    </source>
</evidence>
<reference evidence="9" key="1">
    <citation type="journal article" date="2020" name="Genome Biol.">
        <title>Gamete binning: chromosome-level and haplotype-resolved genome assembly enabled by high-throughput single-cell sequencing of gamete genomes.</title>
        <authorList>
            <person name="Campoy J.A."/>
            <person name="Sun H."/>
            <person name="Goel M."/>
            <person name="Jiao W.-B."/>
            <person name="Folz-Donahue K."/>
            <person name="Wang N."/>
            <person name="Rubio M."/>
            <person name="Liu C."/>
            <person name="Kukat C."/>
            <person name="Ruiz D."/>
            <person name="Huettel B."/>
            <person name="Schneeberger K."/>
        </authorList>
    </citation>
    <scope>NUCLEOTIDE SEQUENCE [LARGE SCALE GENOMIC DNA]</scope>
    <source>
        <strain evidence="9">cv. Rojo Pasion</strain>
    </source>
</reference>
<keyword evidence="5 6" id="KW-0472">Membrane</keyword>
<dbReference type="AlphaFoldDB" id="A0A6J5WIL4"/>
<dbReference type="GO" id="GO:0016020">
    <property type="term" value="C:membrane"/>
    <property type="evidence" value="ECO:0007669"/>
    <property type="project" value="UniProtKB-SubCell"/>
</dbReference>
<feature type="transmembrane region" description="Helical" evidence="6">
    <location>
        <begin position="253"/>
        <end position="271"/>
    </location>
</feature>
<feature type="transmembrane region" description="Helical" evidence="6">
    <location>
        <begin position="414"/>
        <end position="432"/>
    </location>
</feature>